<keyword evidence="2" id="KW-1185">Reference proteome</keyword>
<dbReference type="STRING" id="340021.TM5383_01397"/>
<evidence type="ECO:0000313" key="1">
    <source>
        <dbReference type="EMBL" id="CUH84191.1"/>
    </source>
</evidence>
<dbReference type="Gene3D" id="2.60.120.1290">
    <property type="match status" value="1"/>
</dbReference>
<organism evidence="1 2">
    <name type="scientific">Thalassovita mediterranea</name>
    <dbReference type="NCBI Taxonomy" id="340021"/>
    <lineage>
        <taxon>Bacteria</taxon>
        <taxon>Pseudomonadati</taxon>
        <taxon>Pseudomonadota</taxon>
        <taxon>Alphaproteobacteria</taxon>
        <taxon>Rhodobacterales</taxon>
        <taxon>Roseobacteraceae</taxon>
        <taxon>Thalassovita</taxon>
    </lineage>
</organism>
<sequence length="590" mass="62702">MLTFEDISNPSHVPANLLPAGVPELLAPPAAGQPVVTRLLYQQVNAAGTGAYAVDHLAEPLATLMAEDRLAQAIVDMGGDPSEPSFLAGRDTAAATGSSALAQALPPSRTGQADQGVAEMAVLDAGIAFWNPAFTDPNGQSRFATFSGLRLQAGQVVGPQVLTAQQLSDMVARGHSIPGDRENRRQLAILMPSSVYAPGPKGRDLFPPDEMAHGTAMSEMILSTAPADARLHGMELPQDVVRDLTGGLMTGVLVPAVRALIDQVIAARSDTKPFRMVMLVAFGFLGGPQEGMGVPAPLVSALSALLASYRNIGVDVEMVVPMGNHLQDQAHARLTAGRSVGWRIQPDDHSANTLELIYQGRPARLRLTAPDGSKLKLRRKRAALGRILYQGRAIGAVWDEPLGRGMWRTRISLTPSATRNTGLSHAPFGRWQVKLRKGRAVQTWVLRDEVGFDPDPSAPSRRSWVEDGVRPLRDPLGYPFLDDSAAPAGALVLRDGSASLLATHQQAQITSVGAQWSAKPDPTTAQSWYSGNALNGMPPDQWADLSYGAQSEYRSIGPFGRRAVLGNGSPRRYRAAGTSLAAALVAGQRA</sequence>
<dbReference type="GO" id="GO:0006508">
    <property type="term" value="P:proteolysis"/>
    <property type="evidence" value="ECO:0007669"/>
    <property type="project" value="InterPro"/>
</dbReference>
<gene>
    <name evidence="1" type="ORF">TM5383_01397</name>
</gene>
<dbReference type="GO" id="GO:0004252">
    <property type="term" value="F:serine-type endopeptidase activity"/>
    <property type="evidence" value="ECO:0007669"/>
    <property type="project" value="InterPro"/>
</dbReference>
<dbReference type="Proteomes" id="UP000051681">
    <property type="component" value="Unassembled WGS sequence"/>
</dbReference>
<protein>
    <recommendedName>
        <fullName evidence="3">Peptidase S8/S53 domain-containing protein</fullName>
    </recommendedName>
</protein>
<dbReference type="OrthoDB" id="7863667at2"/>
<accession>A0A0P1GP65</accession>
<name>A0A0P1GP65_9RHOB</name>
<reference evidence="1 2" key="1">
    <citation type="submission" date="2015-09" db="EMBL/GenBank/DDBJ databases">
        <authorList>
            <consortium name="Swine Surveillance"/>
        </authorList>
    </citation>
    <scope>NUCLEOTIDE SEQUENCE [LARGE SCALE GENOMIC DNA]</scope>
    <source>
        <strain evidence="1 2">CECT 8383</strain>
    </source>
</reference>
<evidence type="ECO:0000313" key="2">
    <source>
        <dbReference type="Proteomes" id="UP000051681"/>
    </source>
</evidence>
<dbReference type="AlphaFoldDB" id="A0A0P1GP65"/>
<dbReference type="RefSeq" id="WP_058318270.1">
    <property type="nucleotide sequence ID" value="NZ_CYSF01000006.1"/>
</dbReference>
<proteinExistence type="predicted"/>
<dbReference type="InterPro" id="IPR036852">
    <property type="entry name" value="Peptidase_S8/S53_dom_sf"/>
</dbReference>
<dbReference type="Gene3D" id="3.40.50.200">
    <property type="entry name" value="Peptidase S8/S53 domain"/>
    <property type="match status" value="1"/>
</dbReference>
<evidence type="ECO:0008006" key="3">
    <source>
        <dbReference type="Google" id="ProtNLM"/>
    </source>
</evidence>
<dbReference type="EMBL" id="CYSF01000006">
    <property type="protein sequence ID" value="CUH84191.1"/>
    <property type="molecule type" value="Genomic_DNA"/>
</dbReference>
<dbReference type="SUPFAM" id="SSF52743">
    <property type="entry name" value="Subtilisin-like"/>
    <property type="match status" value="1"/>
</dbReference>